<accession>A0A0G3H5E7</accession>
<evidence type="ECO:0000313" key="5">
    <source>
        <dbReference type="Proteomes" id="UP000035540"/>
    </source>
</evidence>
<protein>
    <recommendedName>
        <fullName evidence="3">AMIN-like domain-containing protein</fullName>
    </recommendedName>
</protein>
<gene>
    <name evidence="4" type="ORF">CTEST_02550</name>
</gene>
<feature type="domain" description="AMIN-like" evidence="3">
    <location>
        <begin position="84"/>
        <end position="206"/>
    </location>
</feature>
<organism evidence="4 5">
    <name type="scientific">Corynebacterium testudinoris</name>
    <dbReference type="NCBI Taxonomy" id="136857"/>
    <lineage>
        <taxon>Bacteria</taxon>
        <taxon>Bacillati</taxon>
        <taxon>Actinomycetota</taxon>
        <taxon>Actinomycetes</taxon>
        <taxon>Mycobacteriales</taxon>
        <taxon>Corynebacteriaceae</taxon>
        <taxon>Corynebacterium</taxon>
    </lineage>
</organism>
<reference evidence="4 5" key="1">
    <citation type="journal article" date="2015" name="Genome Announc.">
        <title>Complete Genome Sequence of the Type Strain Corynebacterium testudinoris DSM 44614, Recovered from Necrotic Lesions in the Mouth of a Tortoise.</title>
        <authorList>
            <person name="Ruckert C."/>
            <person name="Kriete M."/>
            <person name="Jaenicke S."/>
            <person name="Winkler A."/>
            <person name="Tauch A."/>
        </authorList>
    </citation>
    <scope>NUCLEOTIDE SEQUENCE [LARGE SCALE GENOMIC DNA]</scope>
    <source>
        <strain evidence="4 5">DSM 44614</strain>
    </source>
</reference>
<evidence type="ECO:0000256" key="1">
    <source>
        <dbReference type="SAM" id="MobiDB-lite"/>
    </source>
</evidence>
<feature type="chain" id="PRO_5038419497" description="AMIN-like domain-containing protein" evidence="2">
    <location>
        <begin position="33"/>
        <end position="207"/>
    </location>
</feature>
<evidence type="ECO:0000259" key="3">
    <source>
        <dbReference type="Pfam" id="PF24837"/>
    </source>
</evidence>
<dbReference type="Pfam" id="PF24837">
    <property type="entry name" value="AMIN-like"/>
    <property type="match status" value="1"/>
</dbReference>
<keyword evidence="5" id="KW-1185">Reference proteome</keyword>
<proteinExistence type="predicted"/>
<dbReference type="AlphaFoldDB" id="A0A0G3H5E7"/>
<dbReference type="KEGG" id="cted:CTEST_02550"/>
<feature type="signal peptide" evidence="2">
    <location>
        <begin position="1"/>
        <end position="32"/>
    </location>
</feature>
<dbReference type="EMBL" id="CP011545">
    <property type="protein sequence ID" value="AKK07965.1"/>
    <property type="molecule type" value="Genomic_DNA"/>
</dbReference>
<dbReference type="InterPro" id="IPR056303">
    <property type="entry name" value="AMIN-like"/>
</dbReference>
<reference evidence="5" key="2">
    <citation type="submission" date="2015-05" db="EMBL/GenBank/DDBJ databases">
        <title>Complete genome sequence of Corynebacterium testudinoris DSM 44614, recovered from necrotic lesions in the mouth of a tortoise.</title>
        <authorList>
            <person name="Ruckert C."/>
            <person name="Albersmeier A."/>
            <person name="Winkler A."/>
            <person name="Tauch A."/>
        </authorList>
    </citation>
    <scope>NUCLEOTIDE SEQUENCE [LARGE SCALE GENOMIC DNA]</scope>
    <source>
        <strain evidence="5">DSM 44614</strain>
    </source>
</reference>
<dbReference type="Proteomes" id="UP000035540">
    <property type="component" value="Chromosome"/>
</dbReference>
<feature type="compositionally biased region" description="Polar residues" evidence="1">
    <location>
        <begin position="29"/>
        <end position="43"/>
    </location>
</feature>
<dbReference type="OrthoDB" id="3393679at2"/>
<dbReference type="RefSeq" id="WP_047252399.1">
    <property type="nucleotide sequence ID" value="NZ_JAASJB010000006.1"/>
</dbReference>
<dbReference type="PATRIC" id="fig|136857.5.peg.500"/>
<keyword evidence="2" id="KW-0732">Signal</keyword>
<evidence type="ECO:0000256" key="2">
    <source>
        <dbReference type="SAM" id="SignalP"/>
    </source>
</evidence>
<feature type="region of interest" description="Disordered" evidence="1">
    <location>
        <begin position="29"/>
        <end position="63"/>
    </location>
</feature>
<dbReference type="STRING" id="136857.CTEST_02550"/>
<evidence type="ECO:0000313" key="4">
    <source>
        <dbReference type="EMBL" id="AKK07965.1"/>
    </source>
</evidence>
<sequence>MTVLDRIYRLPLAALVCVGCVGLASCSTGQPADPSGSSATPTDTLAAATMGTGSAPSADAGITPLGNADTTMKTLRPEAPSQLMVSGVRVGSHEGFDRVVFDLVGDGEPGWFIDYTTTPTQQGSGKPITFDGPIALNVNIDGTTYPFELGKEDPNIGTVSGSGNVTQVISEGTFEGRSQFVVGLNKKQPYSVQVLQDPHRLVIDIQP</sequence>
<dbReference type="PROSITE" id="PS51257">
    <property type="entry name" value="PROKAR_LIPOPROTEIN"/>
    <property type="match status" value="1"/>
</dbReference>
<name>A0A0G3H5E7_9CORY</name>